<sequence>MNVTSAVTTQRGISVSLTVPAGRYRIIRRAHLYRLRVRSALTGVQAPVQASVQSGGQQVQALTGPHPGWWTGLQTWLLFPDAEQVYTRRQARQALAAEYGRYALPGAYGRPYSTPLYLP</sequence>
<organism evidence="1 2">
    <name type="scientific">Deinococcus cavernae</name>
    <dbReference type="NCBI Taxonomy" id="2320857"/>
    <lineage>
        <taxon>Bacteria</taxon>
        <taxon>Thermotogati</taxon>
        <taxon>Deinococcota</taxon>
        <taxon>Deinococci</taxon>
        <taxon>Deinococcales</taxon>
        <taxon>Deinococcaceae</taxon>
        <taxon>Deinococcus</taxon>
    </lineage>
</organism>
<name>A0A418V869_9DEIO</name>
<protein>
    <submittedName>
        <fullName evidence="1">Uncharacterized protein</fullName>
    </submittedName>
</protein>
<comment type="caution">
    <text evidence="1">The sequence shown here is derived from an EMBL/GenBank/DDBJ whole genome shotgun (WGS) entry which is preliminary data.</text>
</comment>
<evidence type="ECO:0000313" key="2">
    <source>
        <dbReference type="Proteomes" id="UP000286287"/>
    </source>
</evidence>
<dbReference type="RefSeq" id="WP_119764229.1">
    <property type="nucleotide sequence ID" value="NZ_QYUJ01000014.1"/>
</dbReference>
<proteinExistence type="predicted"/>
<dbReference type="AlphaFoldDB" id="A0A418V869"/>
<gene>
    <name evidence="1" type="ORF">D3875_12590</name>
</gene>
<dbReference type="EMBL" id="QYUJ01000014">
    <property type="protein sequence ID" value="RJF72267.1"/>
    <property type="molecule type" value="Genomic_DNA"/>
</dbReference>
<evidence type="ECO:0000313" key="1">
    <source>
        <dbReference type="EMBL" id="RJF72267.1"/>
    </source>
</evidence>
<dbReference type="Proteomes" id="UP000286287">
    <property type="component" value="Unassembled WGS sequence"/>
</dbReference>
<accession>A0A418V869</accession>
<reference evidence="1 2" key="1">
    <citation type="submission" date="2018-09" db="EMBL/GenBank/DDBJ databases">
        <authorList>
            <person name="Zhu H."/>
        </authorList>
    </citation>
    <scope>NUCLEOTIDE SEQUENCE [LARGE SCALE GENOMIC DNA]</scope>
    <source>
        <strain evidence="1 2">K2S05-167</strain>
    </source>
</reference>
<keyword evidence="2" id="KW-1185">Reference proteome</keyword>